<dbReference type="RefSeq" id="WP_209649643.1">
    <property type="nucleotide sequence ID" value="NZ_JAGGLL010000020.1"/>
</dbReference>
<feature type="domain" description="DUF6688" evidence="2">
    <location>
        <begin position="6"/>
        <end position="257"/>
    </location>
</feature>
<keyword evidence="1" id="KW-0472">Membrane</keyword>
<evidence type="ECO:0000259" key="3">
    <source>
        <dbReference type="Pfam" id="PF23543"/>
    </source>
</evidence>
<feature type="transmembrane region" description="Helical" evidence="1">
    <location>
        <begin position="153"/>
        <end position="175"/>
    </location>
</feature>
<feature type="transmembrane region" description="Helical" evidence="1">
    <location>
        <begin position="91"/>
        <end position="110"/>
    </location>
</feature>
<dbReference type="Pfam" id="PF20394">
    <property type="entry name" value="DUF6688"/>
    <property type="match status" value="1"/>
</dbReference>
<dbReference type="InterPro" id="IPR056491">
    <property type="entry name" value="DUF6688_C"/>
</dbReference>
<evidence type="ECO:0000313" key="5">
    <source>
        <dbReference type="Proteomes" id="UP001519308"/>
    </source>
</evidence>
<gene>
    <name evidence="4" type="ORF">J2Z44_002642</name>
</gene>
<reference evidence="4 5" key="1">
    <citation type="submission" date="2021-03" db="EMBL/GenBank/DDBJ databases">
        <title>Genomic Encyclopedia of Type Strains, Phase IV (KMG-IV): sequencing the most valuable type-strain genomes for metagenomic binning, comparative biology and taxonomic classification.</title>
        <authorList>
            <person name="Goeker M."/>
        </authorList>
    </citation>
    <scope>NUCLEOTIDE SEQUENCE [LARGE SCALE GENOMIC DNA]</scope>
    <source>
        <strain evidence="4 5">DSM 28650</strain>
    </source>
</reference>
<dbReference type="EMBL" id="JAGGLL010000020">
    <property type="protein sequence ID" value="MBP2022817.1"/>
    <property type="molecule type" value="Genomic_DNA"/>
</dbReference>
<feature type="domain" description="DUF6688" evidence="3">
    <location>
        <begin position="260"/>
        <end position="371"/>
    </location>
</feature>
<dbReference type="Proteomes" id="UP001519308">
    <property type="component" value="Unassembled WGS sequence"/>
</dbReference>
<dbReference type="InterPro" id="IPR046510">
    <property type="entry name" value="DUF6688_N"/>
</dbReference>
<name>A0ABS4K4V6_9CLOT</name>
<evidence type="ECO:0000259" key="2">
    <source>
        <dbReference type="Pfam" id="PF20394"/>
    </source>
</evidence>
<keyword evidence="1" id="KW-1133">Transmembrane helix</keyword>
<protein>
    <submittedName>
        <fullName evidence="4">Uncharacterized protein</fullName>
    </submittedName>
</protein>
<feature type="transmembrane region" description="Helical" evidence="1">
    <location>
        <begin position="207"/>
        <end position="229"/>
    </location>
</feature>
<dbReference type="Pfam" id="PF23543">
    <property type="entry name" value="DUF6688_C"/>
    <property type="match status" value="1"/>
</dbReference>
<keyword evidence="1" id="KW-0812">Transmembrane</keyword>
<evidence type="ECO:0000256" key="1">
    <source>
        <dbReference type="SAM" id="Phobius"/>
    </source>
</evidence>
<feature type="transmembrane region" description="Helical" evidence="1">
    <location>
        <begin position="44"/>
        <end position="64"/>
    </location>
</feature>
<accession>A0ABS4K4V6</accession>
<organism evidence="4 5">
    <name type="scientific">Clostridium punense</name>
    <dbReference type="NCBI Taxonomy" id="1054297"/>
    <lineage>
        <taxon>Bacteria</taxon>
        <taxon>Bacillati</taxon>
        <taxon>Bacillota</taxon>
        <taxon>Clostridia</taxon>
        <taxon>Eubacteriales</taxon>
        <taxon>Clostridiaceae</taxon>
        <taxon>Clostridium</taxon>
    </lineage>
</organism>
<proteinExistence type="predicted"/>
<keyword evidence="5" id="KW-1185">Reference proteome</keyword>
<sequence length="377" mass="43825">MGQIIFMFVLLILFGLPIFLTIVNIIGVIFSFINKAIKQRFYNVTDFFTFICGIFYLCILIGIMEFKDYDKALEIPGDALASQFHSPISSWHSLTIITLFIIGIIGYTVLRMEKTLLPPLLNVLMFSFMFVGILVSLLWIIQLSNNLFKNRLVFYLGLFPFNFILCSITLMNYTLKNYILDISGKNNQYKNKILYLIYDLLLKSKNWLGIAVALMLPVLIILMLILILLGQQPDALIKAFTETSDWTLSTKISPPPVEVDSHYLCTVSLRGHKKLVKPLRYGIRRDTKIVVNRQLMVANAFEQLIEEKVPRTHRFIRYIYDKYGYPLSRHINTTWSADIVYILMKPLEWFFLVVLYAFDKNPESRIAKQYLPGYLSR</sequence>
<feature type="transmembrane region" description="Helical" evidence="1">
    <location>
        <begin position="122"/>
        <end position="141"/>
    </location>
</feature>
<evidence type="ECO:0000313" key="4">
    <source>
        <dbReference type="EMBL" id="MBP2022817.1"/>
    </source>
</evidence>
<feature type="transmembrane region" description="Helical" evidence="1">
    <location>
        <begin position="6"/>
        <end position="32"/>
    </location>
</feature>
<comment type="caution">
    <text evidence="4">The sequence shown here is derived from an EMBL/GenBank/DDBJ whole genome shotgun (WGS) entry which is preliminary data.</text>
</comment>